<dbReference type="Pfam" id="PF00158">
    <property type="entry name" value="Sigma54_activat"/>
    <property type="match status" value="1"/>
</dbReference>
<proteinExistence type="predicted"/>
<dbReference type="PANTHER" id="PTHR32071:SF57">
    <property type="entry name" value="C4-DICARBOXYLATE TRANSPORT TRANSCRIPTIONAL REGULATORY PROTEIN DCTD"/>
    <property type="match status" value="1"/>
</dbReference>
<dbReference type="EMBL" id="JACSQM010000008">
    <property type="protein sequence ID" value="MBD7965706.1"/>
    <property type="molecule type" value="Genomic_DNA"/>
</dbReference>
<dbReference type="PROSITE" id="PS50112">
    <property type="entry name" value="PAS"/>
    <property type="match status" value="1"/>
</dbReference>
<keyword evidence="6" id="KW-1185">Reference proteome</keyword>
<dbReference type="InterPro" id="IPR025662">
    <property type="entry name" value="Sigma_54_int_dom_ATP-bd_1"/>
</dbReference>
<feature type="domain" description="PAS" evidence="4">
    <location>
        <begin position="211"/>
        <end position="256"/>
    </location>
</feature>
<dbReference type="CDD" id="cd00009">
    <property type="entry name" value="AAA"/>
    <property type="match status" value="1"/>
</dbReference>
<evidence type="ECO:0000256" key="2">
    <source>
        <dbReference type="ARBA" id="ARBA00022840"/>
    </source>
</evidence>
<evidence type="ECO:0000313" key="6">
    <source>
        <dbReference type="Proteomes" id="UP000603641"/>
    </source>
</evidence>
<dbReference type="PANTHER" id="PTHR32071">
    <property type="entry name" value="TRANSCRIPTIONAL REGULATORY PROTEIN"/>
    <property type="match status" value="1"/>
</dbReference>
<organism evidence="5 6">
    <name type="scientific">Fictibacillus norfolkensis</name>
    <dbReference type="NCBI Taxonomy" id="2762233"/>
    <lineage>
        <taxon>Bacteria</taxon>
        <taxon>Bacillati</taxon>
        <taxon>Bacillota</taxon>
        <taxon>Bacilli</taxon>
        <taxon>Bacillales</taxon>
        <taxon>Fictibacillaceae</taxon>
        <taxon>Fictibacillus</taxon>
    </lineage>
</organism>
<dbReference type="InterPro" id="IPR058031">
    <property type="entry name" value="AAA_lid_NorR"/>
</dbReference>
<dbReference type="InterPro" id="IPR027417">
    <property type="entry name" value="P-loop_NTPase"/>
</dbReference>
<gene>
    <name evidence="5" type="ORF">H9648_16705</name>
</gene>
<dbReference type="PROSITE" id="PS00676">
    <property type="entry name" value="SIGMA54_INTERACT_2"/>
    <property type="match status" value="1"/>
</dbReference>
<keyword evidence="1" id="KW-0547">Nucleotide-binding</keyword>
<dbReference type="InterPro" id="IPR035965">
    <property type="entry name" value="PAS-like_dom_sf"/>
</dbReference>
<dbReference type="Gene3D" id="3.30.450.20">
    <property type="entry name" value="PAS domain"/>
    <property type="match status" value="1"/>
</dbReference>
<feature type="domain" description="Sigma-54 factor interaction" evidence="3">
    <location>
        <begin position="338"/>
        <end position="564"/>
    </location>
</feature>
<accession>A0ABR8SQC0</accession>
<dbReference type="PROSITE" id="PS00675">
    <property type="entry name" value="SIGMA54_INTERACT_1"/>
    <property type="match status" value="1"/>
</dbReference>
<dbReference type="SUPFAM" id="SSF55785">
    <property type="entry name" value="PYP-like sensor domain (PAS domain)"/>
    <property type="match status" value="1"/>
</dbReference>
<sequence>METKNQIVLLAGTKETRIALSRQLQSILGDYFHIRSYSSEEMLPTRLENEIVILSSYLIKREVAHCLNESCRVITARRTVNYEFMDQLLQLPEGSDVMYVNDFPQTVEQSVQTLIHLGINHLNYLPYYPGIPHYQHADIAVTPGEMHLVPKKVKRIINIGVRLIDITTITEILNELGVLDDRATGISERFTEKIIQLSKKLALANQKALQLNEHLDKVLNGVNDGILSFDHTGKITVFNEELKSIFSTDSKQAVGKHIKQIIKDNELLNFLTDTTSEQSDQFFTINDTNVMVHRFTLPAENTMIATFKNTNTTISMEKAARHELKRKGYIGKYFFSDIIGDSEEIVRTKNIAKKLAATDLSLLIQGESGTGKELFASSIHNESGRRNGPFLAVNCSALSEDLLESELFGYEEGAFTGAKKGGKQGLFEQAEGGTIFLDEIGDISVKLQTRLLRVLQEKELRRVGGTRVLPIDVRVISATNKDLASDIKQGLFREDLYHRLNVLYLKLPALRERKGDIPLLLNHFLTMRTTKKMKVENEVVGHLINRSWTGNIRELKNAIDYMLAVCNGEKIKVNDLPQEVMRIRGDERTFAAEAFSEVSATSEELPPLIAPEEEAAIMSCIYRNHLSGKASSRKGLLKDLELEGVTLTEAQIRLRLDLVEQKGFIVKAKGRKGTRLTESGLLYIKNELDKS</sequence>
<dbReference type="SMART" id="SM00091">
    <property type="entry name" value="PAS"/>
    <property type="match status" value="1"/>
</dbReference>
<keyword evidence="2" id="KW-0067">ATP-binding</keyword>
<dbReference type="InterPro" id="IPR003593">
    <property type="entry name" value="AAA+_ATPase"/>
</dbReference>
<reference evidence="5 6" key="1">
    <citation type="submission" date="2020-08" db="EMBL/GenBank/DDBJ databases">
        <title>A Genomic Blueprint of the Chicken Gut Microbiome.</title>
        <authorList>
            <person name="Gilroy R."/>
            <person name="Ravi A."/>
            <person name="Getino M."/>
            <person name="Pursley I."/>
            <person name="Horton D.L."/>
            <person name="Alikhan N.-F."/>
            <person name="Baker D."/>
            <person name="Gharbi K."/>
            <person name="Hall N."/>
            <person name="Watson M."/>
            <person name="Adriaenssens E.M."/>
            <person name="Foster-Nyarko E."/>
            <person name="Jarju S."/>
            <person name="Secka A."/>
            <person name="Antonio M."/>
            <person name="Oren A."/>
            <person name="Chaudhuri R."/>
            <person name="La Ragione R.M."/>
            <person name="Hildebrand F."/>
            <person name="Pallen M.J."/>
        </authorList>
    </citation>
    <scope>NUCLEOTIDE SEQUENCE [LARGE SCALE GENOMIC DNA]</scope>
    <source>
        <strain evidence="5 6">Sa2CUA10</strain>
    </source>
</reference>
<evidence type="ECO:0000256" key="1">
    <source>
        <dbReference type="ARBA" id="ARBA00022741"/>
    </source>
</evidence>
<dbReference type="InterPro" id="IPR002078">
    <property type="entry name" value="Sigma_54_int"/>
</dbReference>
<dbReference type="InterPro" id="IPR025943">
    <property type="entry name" value="Sigma_54_int_dom_ATP-bd_2"/>
</dbReference>
<comment type="caution">
    <text evidence="5">The sequence shown here is derived from an EMBL/GenBank/DDBJ whole genome shotgun (WGS) entry which is preliminary data.</text>
</comment>
<name>A0ABR8SQC0_9BACL</name>
<dbReference type="Pfam" id="PF25601">
    <property type="entry name" value="AAA_lid_14"/>
    <property type="match status" value="1"/>
</dbReference>
<dbReference type="Gene3D" id="1.10.8.60">
    <property type="match status" value="1"/>
</dbReference>
<dbReference type="InterPro" id="IPR000014">
    <property type="entry name" value="PAS"/>
</dbReference>
<dbReference type="PROSITE" id="PS50045">
    <property type="entry name" value="SIGMA54_INTERACT_4"/>
    <property type="match status" value="1"/>
</dbReference>
<protein>
    <submittedName>
        <fullName evidence="5">Sigma 54-interacting transcriptional regulator</fullName>
    </submittedName>
</protein>
<evidence type="ECO:0000259" key="3">
    <source>
        <dbReference type="PROSITE" id="PS50045"/>
    </source>
</evidence>
<evidence type="ECO:0000259" key="4">
    <source>
        <dbReference type="PROSITE" id="PS50112"/>
    </source>
</evidence>
<evidence type="ECO:0000313" key="5">
    <source>
        <dbReference type="EMBL" id="MBD7965706.1"/>
    </source>
</evidence>
<dbReference type="SUPFAM" id="SSF52540">
    <property type="entry name" value="P-loop containing nucleoside triphosphate hydrolases"/>
    <property type="match status" value="1"/>
</dbReference>
<dbReference type="Gene3D" id="3.40.50.300">
    <property type="entry name" value="P-loop containing nucleotide triphosphate hydrolases"/>
    <property type="match status" value="1"/>
</dbReference>
<dbReference type="Proteomes" id="UP000603641">
    <property type="component" value="Unassembled WGS sequence"/>
</dbReference>
<dbReference type="SMART" id="SM00382">
    <property type="entry name" value="AAA"/>
    <property type="match status" value="1"/>
</dbReference>